<dbReference type="PANTHER" id="PTHR24416">
    <property type="entry name" value="TYROSINE-PROTEIN KINASE RECEPTOR"/>
    <property type="match status" value="1"/>
</dbReference>
<feature type="binding site" evidence="19">
    <location>
        <position position="1055"/>
    </location>
    <ligand>
        <name>ATP</name>
        <dbReference type="ChEBI" id="CHEBI:30616"/>
    </ligand>
</feature>
<dbReference type="InterPro" id="IPR017441">
    <property type="entry name" value="Protein_kinase_ATP_BS"/>
</dbReference>
<evidence type="ECO:0000256" key="10">
    <source>
        <dbReference type="ARBA" id="ARBA00022989"/>
    </source>
</evidence>
<feature type="binding site" evidence="20">
    <location>
        <position position="1069"/>
    </location>
    <ligand>
        <name>Mg(2+)</name>
        <dbReference type="ChEBI" id="CHEBI:18420"/>
    </ligand>
</feature>
<protein>
    <recommendedName>
        <fullName evidence="2">receptor protein-tyrosine kinase</fullName>
        <ecNumber evidence="2">2.7.10.1</ecNumber>
    </recommendedName>
</protein>
<reference evidence="27" key="1">
    <citation type="submission" date="2022-03" db="EMBL/GenBank/DDBJ databases">
        <authorList>
            <person name="Sayadi A."/>
        </authorList>
    </citation>
    <scope>NUCLEOTIDE SEQUENCE</scope>
</reference>
<dbReference type="PROSITE" id="PS00107">
    <property type="entry name" value="PROTEIN_KINASE_ATP"/>
    <property type="match status" value="1"/>
</dbReference>
<evidence type="ECO:0000256" key="13">
    <source>
        <dbReference type="ARBA" id="ARBA00023157"/>
    </source>
</evidence>
<feature type="compositionally biased region" description="Polar residues" evidence="23">
    <location>
        <begin position="68"/>
        <end position="77"/>
    </location>
</feature>
<evidence type="ECO:0000256" key="24">
    <source>
        <dbReference type="SAM" id="Phobius"/>
    </source>
</evidence>
<keyword evidence="28" id="KW-1185">Reference proteome</keyword>
<feature type="binding site" evidence="19">
    <location>
        <begin position="820"/>
        <end position="827"/>
    </location>
    <ligand>
        <name>ATP</name>
        <dbReference type="ChEBI" id="CHEBI:30616"/>
    </ligand>
</feature>
<dbReference type="Pfam" id="PF07714">
    <property type="entry name" value="PK_Tyr_Ser-Thr"/>
    <property type="match status" value="1"/>
</dbReference>
<keyword evidence="14" id="KW-0675">Receptor</keyword>
<evidence type="ECO:0000256" key="9">
    <source>
        <dbReference type="ARBA" id="ARBA00022840"/>
    </source>
</evidence>
<feature type="region of interest" description="Disordered" evidence="23">
    <location>
        <begin position="1274"/>
        <end position="1304"/>
    </location>
</feature>
<sequence>MALVNSAIVFSFVYIFGILTATYGDIHFEKPQILSEYEYTVEANENHEIFCQGNKPLKWSVPEPNIEENGSSSTSFRTQEEKPESPKFKYGLRLFISNMTYHYVGFYYCHYEDTYKEDEDNSASVYLFVHDEKHLAVEPLVSVLAVQYQTAVIPCRPTSKDVEVTLHDEYGNEVPVNKLRKRRVYRFDPHKGFITNDTARPTDIRNLHATFTRNNLSEACLGVLTVETAVSHLDTPEVTDLKKGHTVVGEEIALRCTVTSQNSVTFKWKREDGIKLDPNRIKYMTPESLTAQELHIKNALLEDAGQYTCQVSDNQQHTTAATVQVKVLGADEYYINITEPNDIRYMVSHVGEEMIQWVVHVDGHPEVIVRWLKNHNETIKMESGSKYEASYNATRKTAVLKIKTIAMSDFGTYTLDAKNSRTEKSMDFFLNVTDKPAVQMKVPRFFPMGKPVKVTCNIAANPPPKIHWELKSCSECSFVPISGHTVDEEGFHFTSETTVLANNSGLLKCSASNLIGTDEEIKPFIVTDVEDGFNLFAYEEDAVLNSTHAIFAEGDRIAFTCGSSYTDHGPIIWLLDGKVLTANEKYVIEKSYTDHSNRSTMNILFGKKEDSGKYTCRIENRDKFLEKDIYVTVTDPIKPVLVQTNMRGGVSETEYPLSYKLICKVFGVPKPQITWYKNDVVFHPSEGRIMELGGNQVLYFNRTDVMDEGTYSCSARNRMGGISAQQVLKFKNIPRYFWLFVVIGFLVVLFIAAIIYIIIKTRREKKLQRELKKIGLANFEKGAVENINPELGIDDQAELLPYDKKWEFPIERLKLGKQLGSGAFGVVMKGEAKNIVDGEPVTTVAVKMVKKNADNTYIKALASELKIMVHLGKHLNVVNLLGACTKNVVKRELMVIVEYCRYGNLQNYLLRHRDNFINQIDPRTGKIDYTIGQEYDLDRSYSVSSNKSNNCYSPSMKYAALTFSNHSGNSILPTQSEMGDYRSSAGTQMTTLPDDGTVLSNNSIQPEWRSNYKGDYKGNVKPICTKDLLAWSFQVARGMEYLASRKVLHGDLAARNILLSDNNIVKICDFGLAKSMYKSDNYKKQGDCPLPIKWMAIESIRDRIFSTQSDVWSFGIVLWELFSLARTPYPGMEADERLYHKLVDGYRMEAPEYSPKEIYRLMSECWLTNPLSRPSFGKLSETLGNLLEDTLRKHYVDLNDPYLAMNTKMIEESSNDYLAMVSPPTFEAIATPNYQNDMVTDQQFEDQGYMSMKPNTIFSPRYDEGQVFDFSPNNRKSLHSEEGGGHELLPMLHPHQGESDTDTPLQSPMAVSNPTYHQLPLAGNIVKTADNYVNMLQNKQIIKDSKKEDIEKPDASYVNSCSRDWEAVV</sequence>
<evidence type="ECO:0000256" key="22">
    <source>
        <dbReference type="PROSITE-ProRule" id="PRU10141"/>
    </source>
</evidence>
<dbReference type="GO" id="GO:0043235">
    <property type="term" value="C:receptor complex"/>
    <property type="evidence" value="ECO:0007669"/>
    <property type="project" value="TreeGrafter"/>
</dbReference>
<dbReference type="PROSITE" id="PS50011">
    <property type="entry name" value="PROTEIN_KINASE_DOM"/>
    <property type="match status" value="1"/>
</dbReference>
<keyword evidence="6 24" id="KW-0812">Transmembrane</keyword>
<evidence type="ECO:0000256" key="1">
    <source>
        <dbReference type="ARBA" id="ARBA00004251"/>
    </source>
</evidence>
<keyword evidence="11 24" id="KW-0472">Membrane</keyword>
<dbReference type="InterPro" id="IPR013098">
    <property type="entry name" value="Ig_I-set"/>
</dbReference>
<dbReference type="InterPro" id="IPR003599">
    <property type="entry name" value="Ig_sub"/>
</dbReference>
<keyword evidence="10 24" id="KW-1133">Transmembrane helix</keyword>
<dbReference type="Gene3D" id="1.10.510.10">
    <property type="entry name" value="Transferase(Phosphotransferase) domain 1"/>
    <property type="match status" value="1"/>
</dbReference>
<dbReference type="PROSITE" id="PS00240">
    <property type="entry name" value="RECEPTOR_TYR_KIN_III"/>
    <property type="match status" value="1"/>
</dbReference>
<evidence type="ECO:0000256" key="20">
    <source>
        <dbReference type="PIRSR" id="PIRSR000615-3"/>
    </source>
</evidence>
<dbReference type="SMART" id="SM00409">
    <property type="entry name" value="IG"/>
    <property type="match status" value="5"/>
</dbReference>
<evidence type="ECO:0000256" key="7">
    <source>
        <dbReference type="ARBA" id="ARBA00022741"/>
    </source>
</evidence>
<keyword evidence="13" id="KW-1015">Disulfide bond</keyword>
<dbReference type="PROSITE" id="PS00109">
    <property type="entry name" value="PROTEIN_KINASE_TYR"/>
    <property type="match status" value="1"/>
</dbReference>
<evidence type="ECO:0000256" key="6">
    <source>
        <dbReference type="ARBA" id="ARBA00022692"/>
    </source>
</evidence>
<feature type="binding site" evidence="20">
    <location>
        <position position="1056"/>
    </location>
    <ligand>
        <name>Mg(2+)</name>
        <dbReference type="ChEBI" id="CHEBI:18420"/>
    </ligand>
</feature>
<dbReference type="InterPro" id="IPR008266">
    <property type="entry name" value="Tyr_kinase_AS"/>
</dbReference>
<keyword evidence="9 19" id="KW-0067">ATP-binding</keyword>
<name>A0A9P0JPD3_ACAOB</name>
<dbReference type="SUPFAM" id="SSF56112">
    <property type="entry name" value="Protein kinase-like (PK-like)"/>
    <property type="match status" value="1"/>
</dbReference>
<evidence type="ECO:0000256" key="8">
    <source>
        <dbReference type="ARBA" id="ARBA00022777"/>
    </source>
</evidence>
<feature type="domain" description="Ig-like" evidence="26">
    <location>
        <begin position="639"/>
        <end position="729"/>
    </location>
</feature>
<keyword evidence="20" id="KW-0479">Metal-binding</keyword>
<dbReference type="GO" id="GO:0005524">
    <property type="term" value="F:ATP binding"/>
    <property type="evidence" value="ECO:0007669"/>
    <property type="project" value="UniProtKB-UniRule"/>
</dbReference>
<keyword evidence="12" id="KW-0829">Tyrosine-protein kinase</keyword>
<evidence type="ECO:0000256" key="2">
    <source>
        <dbReference type="ARBA" id="ARBA00011902"/>
    </source>
</evidence>
<evidence type="ECO:0000256" key="14">
    <source>
        <dbReference type="ARBA" id="ARBA00023170"/>
    </source>
</evidence>
<comment type="caution">
    <text evidence="27">The sequence shown here is derived from an EMBL/GenBank/DDBJ whole genome shotgun (WGS) entry which is preliminary data.</text>
</comment>
<proteinExistence type="predicted"/>
<dbReference type="InterPro" id="IPR013783">
    <property type="entry name" value="Ig-like_fold"/>
</dbReference>
<dbReference type="InterPro" id="IPR001245">
    <property type="entry name" value="Ser-Thr/Tyr_kinase_cat_dom"/>
</dbReference>
<evidence type="ECO:0000256" key="19">
    <source>
        <dbReference type="PIRSR" id="PIRSR000615-2"/>
    </source>
</evidence>
<evidence type="ECO:0000256" key="4">
    <source>
        <dbReference type="ARBA" id="ARBA00022553"/>
    </source>
</evidence>
<evidence type="ECO:0000256" key="23">
    <source>
        <dbReference type="SAM" id="MobiDB-lite"/>
    </source>
</evidence>
<dbReference type="SUPFAM" id="SSF48726">
    <property type="entry name" value="Immunoglobulin"/>
    <property type="match status" value="6"/>
</dbReference>
<dbReference type="GO" id="GO:0005886">
    <property type="term" value="C:plasma membrane"/>
    <property type="evidence" value="ECO:0007669"/>
    <property type="project" value="UniProtKB-SubCell"/>
</dbReference>
<dbReference type="InterPro" id="IPR036179">
    <property type="entry name" value="Ig-like_dom_sf"/>
</dbReference>
<dbReference type="InterPro" id="IPR001824">
    <property type="entry name" value="Tyr_kinase_rcpt_3_CS"/>
</dbReference>
<dbReference type="Proteomes" id="UP001152888">
    <property type="component" value="Unassembled WGS sequence"/>
</dbReference>
<dbReference type="InterPro" id="IPR003598">
    <property type="entry name" value="Ig_sub2"/>
</dbReference>
<feature type="region of interest" description="Disordered" evidence="23">
    <location>
        <begin position="62"/>
        <end position="82"/>
    </location>
</feature>
<gene>
    <name evidence="27" type="ORF">ACAOBT_LOCUS1468</name>
</gene>
<evidence type="ECO:0000313" key="28">
    <source>
        <dbReference type="Proteomes" id="UP001152888"/>
    </source>
</evidence>
<keyword evidence="15" id="KW-0325">Glycoprotein</keyword>
<keyword evidence="7 19" id="KW-0547">Nucleotide-binding</keyword>
<feature type="binding site" evidence="19">
    <location>
        <position position="847"/>
    </location>
    <ligand>
        <name>ATP</name>
        <dbReference type="ChEBI" id="CHEBI:30616"/>
    </ligand>
</feature>
<dbReference type="EMBL" id="CAKOFQ010006664">
    <property type="protein sequence ID" value="CAH1956240.1"/>
    <property type="molecule type" value="Genomic_DNA"/>
</dbReference>
<dbReference type="FunFam" id="3.30.200.20:FF:000384">
    <property type="entry name" value="Receptor protein-tyrosine kinase"/>
    <property type="match status" value="1"/>
</dbReference>
<feature type="domain" description="Protein kinase" evidence="25">
    <location>
        <begin position="813"/>
        <end position="1203"/>
    </location>
</feature>
<evidence type="ECO:0000256" key="18">
    <source>
        <dbReference type="PIRSR" id="PIRSR000615-1"/>
    </source>
</evidence>
<dbReference type="GO" id="GO:0007169">
    <property type="term" value="P:cell surface receptor protein tyrosine kinase signaling pathway"/>
    <property type="evidence" value="ECO:0007669"/>
    <property type="project" value="InterPro"/>
</dbReference>
<dbReference type="GO" id="GO:0004714">
    <property type="term" value="F:transmembrane receptor protein tyrosine kinase activity"/>
    <property type="evidence" value="ECO:0007669"/>
    <property type="project" value="UniProtKB-EC"/>
</dbReference>
<dbReference type="InterPro" id="IPR000719">
    <property type="entry name" value="Prot_kinase_dom"/>
</dbReference>
<evidence type="ECO:0000259" key="26">
    <source>
        <dbReference type="PROSITE" id="PS50835"/>
    </source>
</evidence>
<dbReference type="InterPro" id="IPR007110">
    <property type="entry name" value="Ig-like_dom"/>
</dbReference>
<evidence type="ECO:0000256" key="12">
    <source>
        <dbReference type="ARBA" id="ARBA00023137"/>
    </source>
</evidence>
<evidence type="ECO:0000313" key="27">
    <source>
        <dbReference type="EMBL" id="CAH1956240.1"/>
    </source>
</evidence>
<evidence type="ECO:0000256" key="21">
    <source>
        <dbReference type="PIRSR" id="PIRSR000615-4"/>
    </source>
</evidence>
<dbReference type="Gene3D" id="2.60.40.10">
    <property type="entry name" value="Immunoglobulins"/>
    <property type="match status" value="7"/>
</dbReference>
<dbReference type="EC" id="2.7.10.1" evidence="2"/>
<comment type="subcellular location">
    <subcellularLocation>
        <location evidence="1">Cell membrane</location>
        <topology evidence="1">Single-pass type I membrane protein</topology>
    </subcellularLocation>
</comment>
<dbReference type="PANTHER" id="PTHR24416:SF600">
    <property type="entry name" value="PDGF- AND VEGF-RECEPTOR RELATED, ISOFORM J"/>
    <property type="match status" value="1"/>
</dbReference>
<comment type="catalytic activity">
    <reaction evidence="17">
        <text>L-tyrosyl-[protein] + ATP = O-phospho-L-tyrosyl-[protein] + ADP + H(+)</text>
        <dbReference type="Rhea" id="RHEA:10596"/>
        <dbReference type="Rhea" id="RHEA-COMP:10136"/>
        <dbReference type="Rhea" id="RHEA-COMP:20101"/>
        <dbReference type="ChEBI" id="CHEBI:15378"/>
        <dbReference type="ChEBI" id="CHEBI:30616"/>
        <dbReference type="ChEBI" id="CHEBI:46858"/>
        <dbReference type="ChEBI" id="CHEBI:61978"/>
        <dbReference type="ChEBI" id="CHEBI:456216"/>
        <dbReference type="EC" id="2.7.10.1"/>
    </reaction>
</comment>
<feature type="active site" description="Proton acceptor" evidence="18">
    <location>
        <position position="1051"/>
    </location>
</feature>
<accession>A0A9P0JPD3</accession>
<evidence type="ECO:0000259" key="25">
    <source>
        <dbReference type="PROSITE" id="PS50011"/>
    </source>
</evidence>
<feature type="domain" description="Ig-like" evidence="26">
    <location>
        <begin position="523"/>
        <end position="632"/>
    </location>
</feature>
<dbReference type="Gene3D" id="3.30.200.20">
    <property type="entry name" value="Phosphorylase Kinase, domain 1"/>
    <property type="match status" value="1"/>
</dbReference>
<keyword evidence="5" id="KW-0808">Transferase</keyword>
<feature type="transmembrane region" description="Helical" evidence="24">
    <location>
        <begin position="736"/>
        <end position="759"/>
    </location>
</feature>
<keyword evidence="3" id="KW-1003">Cell membrane</keyword>
<feature type="site" description="Important for interaction with phosphotyrosine-binding proteins" evidence="21">
    <location>
        <position position="1195"/>
    </location>
</feature>
<dbReference type="InterPro" id="IPR050122">
    <property type="entry name" value="RTK"/>
</dbReference>
<dbReference type="GO" id="GO:0046872">
    <property type="term" value="F:metal ion binding"/>
    <property type="evidence" value="ECO:0007669"/>
    <property type="project" value="UniProtKB-KW"/>
</dbReference>
<keyword evidence="8" id="KW-0418">Kinase</keyword>
<evidence type="ECO:0000256" key="5">
    <source>
        <dbReference type="ARBA" id="ARBA00022679"/>
    </source>
</evidence>
<dbReference type="PIRSF" id="PIRSF000615">
    <property type="entry name" value="TyrPK_CSF1-R"/>
    <property type="match status" value="1"/>
</dbReference>
<dbReference type="InterPro" id="IPR011009">
    <property type="entry name" value="Kinase-like_dom_sf"/>
</dbReference>
<dbReference type="SMART" id="SM00408">
    <property type="entry name" value="IGc2"/>
    <property type="match status" value="4"/>
</dbReference>
<evidence type="ECO:0000256" key="15">
    <source>
        <dbReference type="ARBA" id="ARBA00023180"/>
    </source>
</evidence>
<dbReference type="PROSITE" id="PS50835">
    <property type="entry name" value="IG_LIKE"/>
    <property type="match status" value="4"/>
</dbReference>
<feature type="domain" description="Ig-like" evidence="26">
    <location>
        <begin position="236"/>
        <end position="324"/>
    </location>
</feature>
<dbReference type="FunFam" id="1.10.510.10:FF:000373">
    <property type="entry name" value="Receptor protein-tyrosine kinase"/>
    <property type="match status" value="1"/>
</dbReference>
<dbReference type="Pfam" id="PF07679">
    <property type="entry name" value="I-set"/>
    <property type="match status" value="4"/>
</dbReference>
<keyword evidence="16" id="KW-0393">Immunoglobulin domain</keyword>
<evidence type="ECO:0000256" key="16">
    <source>
        <dbReference type="ARBA" id="ARBA00023319"/>
    </source>
</evidence>
<evidence type="ECO:0000256" key="17">
    <source>
        <dbReference type="ARBA" id="ARBA00051243"/>
    </source>
</evidence>
<feature type="domain" description="Ig-like" evidence="26">
    <location>
        <begin position="436"/>
        <end position="522"/>
    </location>
</feature>
<feature type="binding site" evidence="22">
    <location>
        <position position="851"/>
    </location>
    <ligand>
        <name>ATP</name>
        <dbReference type="ChEBI" id="CHEBI:30616"/>
    </ligand>
</feature>
<dbReference type="OrthoDB" id="3256376at2759"/>
<keyword evidence="4" id="KW-0597">Phosphoprotein</keyword>
<organism evidence="27 28">
    <name type="scientific">Acanthoscelides obtectus</name>
    <name type="common">Bean weevil</name>
    <name type="synonym">Bruchus obtectus</name>
    <dbReference type="NCBI Taxonomy" id="200917"/>
    <lineage>
        <taxon>Eukaryota</taxon>
        <taxon>Metazoa</taxon>
        <taxon>Ecdysozoa</taxon>
        <taxon>Arthropoda</taxon>
        <taxon>Hexapoda</taxon>
        <taxon>Insecta</taxon>
        <taxon>Pterygota</taxon>
        <taxon>Neoptera</taxon>
        <taxon>Endopterygota</taxon>
        <taxon>Coleoptera</taxon>
        <taxon>Polyphaga</taxon>
        <taxon>Cucujiformia</taxon>
        <taxon>Chrysomeloidea</taxon>
        <taxon>Chrysomelidae</taxon>
        <taxon>Bruchinae</taxon>
        <taxon>Bruchini</taxon>
        <taxon>Acanthoscelides</taxon>
    </lineage>
</organism>
<keyword evidence="20" id="KW-0460">Magnesium</keyword>
<evidence type="ECO:0000256" key="3">
    <source>
        <dbReference type="ARBA" id="ARBA00022475"/>
    </source>
</evidence>
<evidence type="ECO:0000256" key="11">
    <source>
        <dbReference type="ARBA" id="ARBA00023136"/>
    </source>
</evidence>
<dbReference type="CDD" id="cd00096">
    <property type="entry name" value="Ig"/>
    <property type="match status" value="2"/>
</dbReference>